<dbReference type="SUPFAM" id="SSF56112">
    <property type="entry name" value="Protein kinase-like (PK-like)"/>
    <property type="match status" value="1"/>
</dbReference>
<keyword evidence="2" id="KW-0808">Transferase</keyword>
<dbReference type="EMBL" id="JFHD01000049">
    <property type="protein sequence ID" value="KDR25323.1"/>
    <property type="molecule type" value="Genomic_DNA"/>
</dbReference>
<name>A0A656Q9V2_9BURK</name>
<dbReference type="InterPro" id="IPR011009">
    <property type="entry name" value="Kinase-like_dom_sf"/>
</dbReference>
<dbReference type="Pfam" id="PF01636">
    <property type="entry name" value="APH"/>
    <property type="match status" value="1"/>
</dbReference>
<dbReference type="CDD" id="cd05154">
    <property type="entry name" value="ACAD10_11_N-like"/>
    <property type="match status" value="1"/>
</dbReference>
<reference evidence="2 3" key="1">
    <citation type="submission" date="2014-03" db="EMBL/GenBank/DDBJ databases">
        <title>Draft Genome Sequences of Four Burkholderia Strains.</title>
        <authorList>
            <person name="Liu X.Y."/>
            <person name="Li C.X."/>
            <person name="Xu J.H."/>
        </authorList>
    </citation>
    <scope>NUCLEOTIDE SEQUENCE [LARGE SCALE GENOMIC DNA]</scope>
    <source>
        <strain evidence="2 3">OP-1</strain>
    </source>
</reference>
<dbReference type="InterPro" id="IPR002575">
    <property type="entry name" value="Aminoglycoside_PTrfase"/>
</dbReference>
<dbReference type="GO" id="GO:0016740">
    <property type="term" value="F:transferase activity"/>
    <property type="evidence" value="ECO:0007669"/>
    <property type="project" value="UniProtKB-KW"/>
</dbReference>
<dbReference type="Gene3D" id="3.90.1200.10">
    <property type="match status" value="1"/>
</dbReference>
<gene>
    <name evidence="2" type="ORF">BG60_28750</name>
</gene>
<evidence type="ECO:0000313" key="2">
    <source>
        <dbReference type="EMBL" id="KDR25323.1"/>
    </source>
</evidence>
<evidence type="ECO:0000259" key="1">
    <source>
        <dbReference type="Pfam" id="PF01636"/>
    </source>
</evidence>
<organism evidence="2 3">
    <name type="scientific">Caballeronia zhejiangensis</name>
    <dbReference type="NCBI Taxonomy" id="871203"/>
    <lineage>
        <taxon>Bacteria</taxon>
        <taxon>Pseudomonadati</taxon>
        <taxon>Pseudomonadota</taxon>
        <taxon>Betaproteobacteria</taxon>
        <taxon>Burkholderiales</taxon>
        <taxon>Burkholderiaceae</taxon>
        <taxon>Caballeronia</taxon>
    </lineage>
</organism>
<comment type="caution">
    <text evidence="2">The sequence shown here is derived from an EMBL/GenBank/DDBJ whole genome shotgun (WGS) entry which is preliminary data.</text>
</comment>
<protein>
    <submittedName>
        <fullName evidence="2">Aminoglycoside phosphotransferase</fullName>
    </submittedName>
</protein>
<accession>A0A656Q9V2</accession>
<dbReference type="InterPro" id="IPR051678">
    <property type="entry name" value="AGP_Transferase"/>
</dbReference>
<dbReference type="AlphaFoldDB" id="A0A656Q9V2"/>
<feature type="domain" description="Aminoglycoside phosphotransferase" evidence="1">
    <location>
        <begin position="98"/>
        <end position="305"/>
    </location>
</feature>
<dbReference type="Proteomes" id="UP000027451">
    <property type="component" value="Unassembled WGS sequence"/>
</dbReference>
<dbReference type="InterPro" id="IPR041726">
    <property type="entry name" value="ACAD10_11_N"/>
</dbReference>
<dbReference type="PANTHER" id="PTHR21310:SF40">
    <property type="entry name" value="AMINOGLYCOSIDE PHOSPHOTRANSFERASE DOMAIN-CONTAINING PROTEIN-RELATED"/>
    <property type="match status" value="1"/>
</dbReference>
<evidence type="ECO:0000313" key="3">
    <source>
        <dbReference type="Proteomes" id="UP000027451"/>
    </source>
</evidence>
<dbReference type="Gene3D" id="3.30.200.20">
    <property type="entry name" value="Phosphorylase Kinase, domain 1"/>
    <property type="match status" value="1"/>
</dbReference>
<sequence>MSVADKDRPSLEWISALRRRYVTEPEIDRLLTRKMERRAGHVYKPVSLEQLSNCLDSLLRAEIGNEFEISDARWLSGGASKLQMAFTLGWDRPGIGYERTPMVLRMEPAESLVETSRLREFQLIKAVAGVVPVPPVFWCDEDGKHLPYPGLIYGFAAGVAKPSNTTSGVSGVGTQLAPEIRKLLAPQFVEHLASIHSLDVHKADLSAFQIPVAGTQCAQLGLDWWERVWEEDGDEEIPLLRMAAGWLRRTMPVLDQPVIVHADYRLGNFLFTEPDMRISALLDWELGRIGDRHQDLAWTTSRTQGSFDTETNTFLVSSMMSEPEFLEAYEKAANFSVNQRTMRWYQIYNNFSLAVLLLGTGYRIARNRKTHQDVLVAWLMGIGYVVLDQLGEQLERGL</sequence>
<keyword evidence="3" id="KW-1185">Reference proteome</keyword>
<proteinExistence type="predicted"/>
<dbReference type="PANTHER" id="PTHR21310">
    <property type="entry name" value="AMINOGLYCOSIDE PHOSPHOTRANSFERASE-RELATED-RELATED"/>
    <property type="match status" value="1"/>
</dbReference>